<keyword evidence="4 5" id="KW-0472">Membrane</keyword>
<keyword evidence="3 5" id="KW-1133">Transmembrane helix</keyword>
<name>A0AAV2C7Z2_9ROSI</name>
<organism evidence="9 10">
    <name type="scientific">Linum trigynum</name>
    <dbReference type="NCBI Taxonomy" id="586398"/>
    <lineage>
        <taxon>Eukaryota</taxon>
        <taxon>Viridiplantae</taxon>
        <taxon>Streptophyta</taxon>
        <taxon>Embryophyta</taxon>
        <taxon>Tracheophyta</taxon>
        <taxon>Spermatophyta</taxon>
        <taxon>Magnoliopsida</taxon>
        <taxon>eudicotyledons</taxon>
        <taxon>Gunneridae</taxon>
        <taxon>Pentapetalae</taxon>
        <taxon>rosids</taxon>
        <taxon>fabids</taxon>
        <taxon>Malpighiales</taxon>
        <taxon>Linaceae</taxon>
        <taxon>Linum</taxon>
    </lineage>
</organism>
<evidence type="ECO:0000313" key="9">
    <source>
        <dbReference type="EMBL" id="CAL1352599.1"/>
    </source>
</evidence>
<feature type="domain" description="NFD4 C-terminal" evidence="8">
    <location>
        <begin position="342"/>
        <end position="552"/>
    </location>
</feature>
<dbReference type="PANTHER" id="PTHR21576:SF11">
    <property type="entry name" value="MAJOR FACILITATOR SUPERFAMILY PROTEIN"/>
    <property type="match status" value="1"/>
</dbReference>
<evidence type="ECO:0000256" key="3">
    <source>
        <dbReference type="ARBA" id="ARBA00022989"/>
    </source>
</evidence>
<feature type="domain" description="Nodulin-like" evidence="7">
    <location>
        <begin position="8"/>
        <end position="280"/>
    </location>
</feature>
<evidence type="ECO:0000256" key="2">
    <source>
        <dbReference type="ARBA" id="ARBA00022692"/>
    </source>
</evidence>
<comment type="subcellular location">
    <subcellularLocation>
        <location evidence="1">Membrane</location>
        <topology evidence="1">Multi-pass membrane protein</topology>
    </subcellularLocation>
</comment>
<evidence type="ECO:0008006" key="11">
    <source>
        <dbReference type="Google" id="ProtNLM"/>
    </source>
</evidence>
<sequence length="565" mass="61075">MSSSNPLPWLSLVAVIWLQAVIGTNTNFAAYSSQLKQYLSLSQLQLNSLAFASDAGKLFGWVSGVAAAHIPLWLVLMIGSSLGFVSYGLQFLSVANATTAASPSKTTSFLRSYPVMFLLNTLAGNSICWVNTVCYIVVTRNFPLDQQVAVGITTSYQGLTMKIYAVVVDELFASWSSAADRSYLLLDALFPLLVSALSLVLMASDFSASSSSPPPSGKAGSGGEVVQRCRRNGFLLLFVITTVTGVYAVLSSVSARLWSLFRYSGMVFTFGLLLAPLAVPATVYLKGKFVAWFQSSSGGYDVDLEEVKMNGGGESVVVTSKVEGKGVDHEEGGGGGPLLLVKEEVGVKEMVQRTEFWLYVFVYFLGPTIGIVYLNNLGQIAESRRCYQTSSLVSLSSSFTFFGRLLPSLLDYFFSRSKYLPPRPALLLLLTAPITAALFLLLNSSHAALYTSTAVIGICTGAITSIAVSITSELFGSRNFAVNHNVVVANIPVGSFCFGYLAAQVYESETLAGESKCMGMSCYRRTFLVWGQLSCFGVVLAFLLYNRTRVFYGKRLKALNSFLNH</sequence>
<feature type="transmembrane region" description="Helical" evidence="5">
    <location>
        <begin position="356"/>
        <end position="374"/>
    </location>
</feature>
<keyword evidence="10" id="KW-1185">Reference proteome</keyword>
<feature type="transmembrane region" description="Helical" evidence="5">
    <location>
        <begin position="526"/>
        <end position="545"/>
    </location>
</feature>
<dbReference type="PANTHER" id="PTHR21576">
    <property type="entry name" value="UNCHARACTERIZED NODULIN-LIKE PROTEIN"/>
    <property type="match status" value="1"/>
</dbReference>
<feature type="transmembrane region" description="Helical" evidence="5">
    <location>
        <begin position="454"/>
        <end position="475"/>
    </location>
</feature>
<dbReference type="InterPro" id="IPR056555">
    <property type="entry name" value="NFD4_C"/>
</dbReference>
<evidence type="ECO:0000256" key="6">
    <source>
        <dbReference type="SAM" id="SignalP"/>
    </source>
</evidence>
<proteinExistence type="predicted"/>
<protein>
    <recommendedName>
        <fullName evidence="11">Nodulin-like domain-containing protein</fullName>
    </recommendedName>
</protein>
<evidence type="ECO:0000256" key="4">
    <source>
        <dbReference type="ARBA" id="ARBA00023136"/>
    </source>
</evidence>
<dbReference type="Pfam" id="PF06813">
    <property type="entry name" value="Nodulin-like"/>
    <property type="match status" value="1"/>
</dbReference>
<reference evidence="9 10" key="1">
    <citation type="submission" date="2024-04" db="EMBL/GenBank/DDBJ databases">
        <authorList>
            <person name="Fracassetti M."/>
        </authorList>
    </citation>
    <scope>NUCLEOTIDE SEQUENCE [LARGE SCALE GENOMIC DNA]</scope>
</reference>
<accession>A0AAV2C7Z2</accession>
<feature type="transmembrane region" description="Helical" evidence="5">
    <location>
        <begin position="70"/>
        <end position="94"/>
    </location>
</feature>
<feature type="signal peptide" evidence="6">
    <location>
        <begin position="1"/>
        <end position="23"/>
    </location>
</feature>
<evidence type="ECO:0000259" key="8">
    <source>
        <dbReference type="Pfam" id="PF23262"/>
    </source>
</evidence>
<feature type="transmembrane region" description="Helical" evidence="5">
    <location>
        <begin position="234"/>
        <end position="257"/>
    </location>
</feature>
<feature type="transmembrane region" description="Helical" evidence="5">
    <location>
        <begin position="487"/>
        <end position="506"/>
    </location>
</feature>
<keyword evidence="6" id="KW-0732">Signal</keyword>
<feature type="chain" id="PRO_5043841875" description="Nodulin-like domain-containing protein" evidence="6">
    <location>
        <begin position="24"/>
        <end position="565"/>
    </location>
</feature>
<dbReference type="Pfam" id="PF23262">
    <property type="entry name" value="NFD4_C"/>
    <property type="match status" value="1"/>
</dbReference>
<dbReference type="SUPFAM" id="SSF103473">
    <property type="entry name" value="MFS general substrate transporter"/>
    <property type="match status" value="1"/>
</dbReference>
<evidence type="ECO:0000256" key="1">
    <source>
        <dbReference type="ARBA" id="ARBA00004141"/>
    </source>
</evidence>
<dbReference type="Proteomes" id="UP001497516">
    <property type="component" value="Chromosome 1"/>
</dbReference>
<dbReference type="InterPro" id="IPR010658">
    <property type="entry name" value="Nodulin-like"/>
</dbReference>
<gene>
    <name evidence="9" type="ORF">LTRI10_LOCUS558</name>
</gene>
<feature type="transmembrane region" description="Helical" evidence="5">
    <location>
        <begin position="183"/>
        <end position="203"/>
    </location>
</feature>
<dbReference type="EMBL" id="OZ034813">
    <property type="protein sequence ID" value="CAL1352599.1"/>
    <property type="molecule type" value="Genomic_DNA"/>
</dbReference>
<keyword evidence="2 5" id="KW-0812">Transmembrane</keyword>
<dbReference type="GO" id="GO:0016020">
    <property type="term" value="C:membrane"/>
    <property type="evidence" value="ECO:0007669"/>
    <property type="project" value="UniProtKB-SubCell"/>
</dbReference>
<feature type="transmembrane region" description="Helical" evidence="5">
    <location>
        <begin position="425"/>
        <end position="442"/>
    </location>
</feature>
<dbReference type="InterPro" id="IPR036259">
    <property type="entry name" value="MFS_trans_sf"/>
</dbReference>
<feature type="transmembrane region" description="Helical" evidence="5">
    <location>
        <begin position="263"/>
        <end position="285"/>
    </location>
</feature>
<evidence type="ECO:0000259" key="7">
    <source>
        <dbReference type="Pfam" id="PF06813"/>
    </source>
</evidence>
<feature type="transmembrane region" description="Helical" evidence="5">
    <location>
        <begin position="394"/>
        <end position="413"/>
    </location>
</feature>
<feature type="transmembrane region" description="Helical" evidence="5">
    <location>
        <begin position="115"/>
        <end position="138"/>
    </location>
</feature>
<evidence type="ECO:0000313" key="10">
    <source>
        <dbReference type="Proteomes" id="UP001497516"/>
    </source>
</evidence>
<evidence type="ECO:0000256" key="5">
    <source>
        <dbReference type="SAM" id="Phobius"/>
    </source>
</evidence>
<dbReference type="AlphaFoldDB" id="A0AAV2C7Z2"/>